<comment type="function">
    <text evidence="2">NDH-1 shuttles electrons from NADH, via FMN and iron-sulfur (Fe-S) centers, to quinones in the respiratory chain. Couples the redox reaction to proton translocation (for every two electrons transferred, four hydrogen ions are translocated across the cytoplasmic membrane), and thus conserves the redox energy in a proton gradient.</text>
</comment>
<keyword evidence="2" id="KW-0812">Transmembrane</keyword>
<feature type="transmembrane region" description="Helical" evidence="2">
    <location>
        <begin position="7"/>
        <end position="25"/>
    </location>
</feature>
<dbReference type="InterPro" id="IPR001457">
    <property type="entry name" value="NADH_UbQ/plastoQ_OxRdtase_su6"/>
</dbReference>
<dbReference type="PANTHER" id="PTHR33269">
    <property type="entry name" value="NADH-UBIQUINONE OXIDOREDUCTASE CHAIN 6"/>
    <property type="match status" value="1"/>
</dbReference>
<dbReference type="Gene3D" id="1.20.120.1200">
    <property type="entry name" value="NADH-ubiquinone/plastoquinone oxidoreductase chain 6, subunit NuoJ"/>
    <property type="match status" value="1"/>
</dbReference>
<name>A0A2S4ZYW6_9SPHI</name>
<dbReference type="GO" id="GO:0048038">
    <property type="term" value="F:quinone binding"/>
    <property type="evidence" value="ECO:0007669"/>
    <property type="project" value="UniProtKB-UniRule"/>
</dbReference>
<protein>
    <recommendedName>
        <fullName evidence="2">NADH-quinone oxidoreductase subunit J</fullName>
        <ecNumber evidence="2">7.1.1.-</ecNumber>
    </recommendedName>
</protein>
<dbReference type="OrthoDB" id="981464at2"/>
<reference evidence="3 4" key="1">
    <citation type="submission" date="2018-01" db="EMBL/GenBank/DDBJ databases">
        <authorList>
            <person name="Gaut B.S."/>
            <person name="Morton B.R."/>
            <person name="Clegg M.T."/>
            <person name="Duvall M.R."/>
        </authorList>
    </citation>
    <scope>NUCLEOTIDE SEQUENCE [LARGE SCALE GENOMIC DNA]</scope>
    <source>
        <strain evidence="3 4">HR-AV</strain>
    </source>
</reference>
<organism evidence="3 4">
    <name type="scientific">Solitalea longa</name>
    <dbReference type="NCBI Taxonomy" id="2079460"/>
    <lineage>
        <taxon>Bacteria</taxon>
        <taxon>Pseudomonadati</taxon>
        <taxon>Bacteroidota</taxon>
        <taxon>Sphingobacteriia</taxon>
        <taxon>Sphingobacteriales</taxon>
        <taxon>Sphingobacteriaceae</taxon>
        <taxon>Solitalea</taxon>
    </lineage>
</organism>
<dbReference type="GO" id="GO:0005886">
    <property type="term" value="C:plasma membrane"/>
    <property type="evidence" value="ECO:0007669"/>
    <property type="project" value="UniProtKB-SubCell"/>
</dbReference>
<dbReference type="AlphaFoldDB" id="A0A2S4ZYW6"/>
<accession>A0A2S4ZYW6</accession>
<sequence>MLALLKAIFYILSFITVASAIYTVTCRNLARAVFVFFTTLFCLAGIYVFAFADFIAITQIMVYVGGIVILMLFGIMLSNRNVFAVLTDPKAETKLFPINVIGGILLSLVVLAGLLSIVWLANVGQLSWIKQNTLENISYVGGENSAHVLGVNFMTTYLLPFEAISVYLLAVLIGAAYLARRKRVR</sequence>
<evidence type="ECO:0000313" key="4">
    <source>
        <dbReference type="Proteomes" id="UP000236893"/>
    </source>
</evidence>
<evidence type="ECO:0000256" key="1">
    <source>
        <dbReference type="ARBA" id="ARBA00005698"/>
    </source>
</evidence>
<evidence type="ECO:0000313" key="3">
    <source>
        <dbReference type="EMBL" id="POY35132.1"/>
    </source>
</evidence>
<comment type="similarity">
    <text evidence="1 2">Belongs to the complex I subunit 6 family.</text>
</comment>
<comment type="caution">
    <text evidence="3">The sequence shown here is derived from an EMBL/GenBank/DDBJ whole genome shotgun (WGS) entry which is preliminary data.</text>
</comment>
<keyword evidence="2" id="KW-0874">Quinone</keyword>
<dbReference type="GO" id="GO:0008137">
    <property type="term" value="F:NADH dehydrogenase (ubiquinone) activity"/>
    <property type="evidence" value="ECO:0007669"/>
    <property type="project" value="UniProtKB-UniRule"/>
</dbReference>
<keyword evidence="2" id="KW-0472">Membrane</keyword>
<feature type="transmembrane region" description="Helical" evidence="2">
    <location>
        <begin position="157"/>
        <end position="179"/>
    </location>
</feature>
<dbReference type="Proteomes" id="UP000236893">
    <property type="component" value="Unassembled WGS sequence"/>
</dbReference>
<dbReference type="EC" id="7.1.1.-" evidence="2"/>
<feature type="transmembrane region" description="Helical" evidence="2">
    <location>
        <begin position="32"/>
        <end position="50"/>
    </location>
</feature>
<dbReference type="Pfam" id="PF00499">
    <property type="entry name" value="Oxidored_q3"/>
    <property type="match status" value="1"/>
</dbReference>
<keyword evidence="2" id="KW-1003">Cell membrane</keyword>
<feature type="transmembrane region" description="Helical" evidence="2">
    <location>
        <begin position="56"/>
        <end position="77"/>
    </location>
</feature>
<dbReference type="InterPro" id="IPR042106">
    <property type="entry name" value="Nuo/plastoQ_OxRdtase_6_NuoJ"/>
</dbReference>
<dbReference type="PANTHER" id="PTHR33269:SF17">
    <property type="entry name" value="NADH-UBIQUINONE OXIDOREDUCTASE CHAIN 6"/>
    <property type="match status" value="1"/>
</dbReference>
<keyword evidence="2" id="KW-1133">Transmembrane helix</keyword>
<proteinExistence type="inferred from homology"/>
<gene>
    <name evidence="3" type="ORF">C3K47_16240</name>
</gene>
<feature type="transmembrane region" description="Helical" evidence="2">
    <location>
        <begin position="98"/>
        <end position="121"/>
    </location>
</feature>
<keyword evidence="4" id="KW-1185">Reference proteome</keyword>
<comment type="catalytic activity">
    <reaction evidence="2">
        <text>a quinone + NADH + 5 H(+)(in) = a quinol + NAD(+) + 4 H(+)(out)</text>
        <dbReference type="Rhea" id="RHEA:57888"/>
        <dbReference type="ChEBI" id="CHEBI:15378"/>
        <dbReference type="ChEBI" id="CHEBI:24646"/>
        <dbReference type="ChEBI" id="CHEBI:57540"/>
        <dbReference type="ChEBI" id="CHEBI:57945"/>
        <dbReference type="ChEBI" id="CHEBI:132124"/>
    </reaction>
</comment>
<comment type="subcellular location">
    <subcellularLocation>
        <location evidence="2">Cell membrane</location>
        <topology evidence="2">Multi-pass membrane protein</topology>
    </subcellularLocation>
</comment>
<keyword evidence="2" id="KW-0520">NAD</keyword>
<evidence type="ECO:0000256" key="2">
    <source>
        <dbReference type="RuleBase" id="RU004429"/>
    </source>
</evidence>
<dbReference type="EMBL" id="PQVF01000013">
    <property type="protein sequence ID" value="POY35132.1"/>
    <property type="molecule type" value="Genomic_DNA"/>
</dbReference>